<keyword evidence="2" id="KW-1185">Reference proteome</keyword>
<organism evidence="1 2">
    <name type="scientific">Trichonephila clavata</name>
    <name type="common">Joro spider</name>
    <name type="synonym">Nephila clavata</name>
    <dbReference type="NCBI Taxonomy" id="2740835"/>
    <lineage>
        <taxon>Eukaryota</taxon>
        <taxon>Metazoa</taxon>
        <taxon>Ecdysozoa</taxon>
        <taxon>Arthropoda</taxon>
        <taxon>Chelicerata</taxon>
        <taxon>Arachnida</taxon>
        <taxon>Araneae</taxon>
        <taxon>Araneomorphae</taxon>
        <taxon>Entelegynae</taxon>
        <taxon>Araneoidea</taxon>
        <taxon>Nephilidae</taxon>
        <taxon>Trichonephila</taxon>
    </lineage>
</organism>
<accession>A0A8X6GT17</accession>
<reference evidence="1" key="1">
    <citation type="submission" date="2020-07" db="EMBL/GenBank/DDBJ databases">
        <title>Multicomponent nature underlies the extraordinary mechanical properties of spider dragline silk.</title>
        <authorList>
            <person name="Kono N."/>
            <person name="Nakamura H."/>
            <person name="Mori M."/>
            <person name="Yoshida Y."/>
            <person name="Ohtoshi R."/>
            <person name="Malay A.D."/>
            <person name="Moran D.A.P."/>
            <person name="Tomita M."/>
            <person name="Numata K."/>
            <person name="Arakawa K."/>
        </authorList>
    </citation>
    <scope>NUCLEOTIDE SEQUENCE</scope>
</reference>
<evidence type="ECO:0000313" key="2">
    <source>
        <dbReference type="Proteomes" id="UP000887116"/>
    </source>
</evidence>
<evidence type="ECO:0000313" key="1">
    <source>
        <dbReference type="EMBL" id="GFR10633.1"/>
    </source>
</evidence>
<comment type="caution">
    <text evidence="1">The sequence shown here is derived from an EMBL/GenBank/DDBJ whole genome shotgun (WGS) entry which is preliminary data.</text>
</comment>
<sequence>MESDKSKNLLFFAAVLKVANQITLLSGYAVEQLGMFILQSDHLLRWQRPSDRKRTPVYKHGVHQSANCSGKKVDSYHNKLLTIR</sequence>
<dbReference type="AlphaFoldDB" id="A0A8X6GT17"/>
<proteinExistence type="predicted"/>
<name>A0A8X6GT17_TRICU</name>
<gene>
    <name evidence="1" type="ORF">TNCT_529601</name>
</gene>
<protein>
    <submittedName>
        <fullName evidence="1">Uncharacterized protein</fullName>
    </submittedName>
</protein>
<dbReference type="EMBL" id="BMAO01026557">
    <property type="protein sequence ID" value="GFR10633.1"/>
    <property type="molecule type" value="Genomic_DNA"/>
</dbReference>
<dbReference type="Proteomes" id="UP000887116">
    <property type="component" value="Unassembled WGS sequence"/>
</dbReference>